<evidence type="ECO:0000256" key="2">
    <source>
        <dbReference type="ARBA" id="ARBA00022803"/>
    </source>
</evidence>
<feature type="repeat" description="TPR" evidence="3">
    <location>
        <begin position="182"/>
        <end position="215"/>
    </location>
</feature>
<dbReference type="Proteomes" id="UP000199706">
    <property type="component" value="Unassembled WGS sequence"/>
</dbReference>
<evidence type="ECO:0000256" key="3">
    <source>
        <dbReference type="PROSITE-ProRule" id="PRU00339"/>
    </source>
</evidence>
<dbReference type="InterPro" id="IPR050498">
    <property type="entry name" value="Ycf3"/>
</dbReference>
<feature type="repeat" description="TPR" evidence="3">
    <location>
        <begin position="114"/>
        <end position="147"/>
    </location>
</feature>
<keyword evidence="2 3" id="KW-0802">TPR repeat</keyword>
<dbReference type="InterPro" id="IPR019734">
    <property type="entry name" value="TPR_rpt"/>
</dbReference>
<dbReference type="GO" id="GO:0046813">
    <property type="term" value="P:receptor-mediated virion attachment to host cell"/>
    <property type="evidence" value="ECO:0007669"/>
    <property type="project" value="TreeGrafter"/>
</dbReference>
<dbReference type="Pfam" id="PF00515">
    <property type="entry name" value="TPR_1"/>
    <property type="match status" value="1"/>
</dbReference>
<dbReference type="InterPro" id="IPR002201">
    <property type="entry name" value="Glyco_trans_9"/>
</dbReference>
<dbReference type="SUPFAM" id="SSF53756">
    <property type="entry name" value="UDP-Glycosyltransferase/glycogen phosphorylase"/>
    <property type="match status" value="1"/>
</dbReference>
<evidence type="ECO:0000313" key="4">
    <source>
        <dbReference type="EMBL" id="SDH33198.1"/>
    </source>
</evidence>
<dbReference type="EMBL" id="FNCJ01000009">
    <property type="protein sequence ID" value="SDH33198.1"/>
    <property type="molecule type" value="Genomic_DNA"/>
</dbReference>
<organism evidence="4 5">
    <name type="scientific">Paraburkholderia phenazinium</name>
    <dbReference type="NCBI Taxonomy" id="60549"/>
    <lineage>
        <taxon>Bacteria</taxon>
        <taxon>Pseudomonadati</taxon>
        <taxon>Pseudomonadota</taxon>
        <taxon>Betaproteobacteria</taxon>
        <taxon>Burkholderiales</taxon>
        <taxon>Burkholderiaceae</taxon>
        <taxon>Paraburkholderia</taxon>
    </lineage>
</organism>
<sequence>MAPSSAESAAQAHQLALQGATLFQAGQTAQAREACLQALRLTPRSAEVLLLLAFIALHANQPHEAIDWVDRALAENGKLADAYFLRGEAQQKAQLYEAAAASYDATLRLKPEHADAWNNRGNAYHALGQHERALESYDKAIELNPAKASFHNNRGLALKDQGNDALAIACFEQAIALQSDYGLAHFNLGLSLFALGLYEEAAARHAEAIRLMPGHAPSHWGRADALRASGDYEASLASYNAALALEPGRADIYNNRGLLLHVWGKHDEALTDFETATRLDPGHADAHCNRGMALEALGHYAQALGHYETAIAHSPQHAAAHFNHALCHLTLGHYRNGWHEYEWRWQTEQLRSSQLHCIPPLWSGNDSLQGQRILLHAEQGLGDSLQFCRYLPMVAQLGATPIVQVQAPLASLMRTISGVSQVVVAGEALPEFDFHCPFMSLPLAFGTTLETVPGGRRYLSPSRDKSLLWQERLGTKRLPRVGLVWAGAPHTSRAVQRPVDVRRSIHLAKFAALSTPEVEFFSLQKGEPAASQLRELERAGWNGPRLADFTGELSDFEDTAALVDQLDLVISVDTSVVHLAGALGKPVWLLNRFDTCWRWMTERDDSPWYPTMKIFRQPAEGDWDSVIASVQAELQRFVVQGQGPRL</sequence>
<dbReference type="Gene3D" id="1.25.40.10">
    <property type="entry name" value="Tetratricopeptide repeat domain"/>
    <property type="match status" value="4"/>
</dbReference>
<accession>A0A1G8BJ64</accession>
<dbReference type="SMART" id="SM00028">
    <property type="entry name" value="TPR"/>
    <property type="match status" value="9"/>
</dbReference>
<dbReference type="GO" id="GO:0016757">
    <property type="term" value="F:glycosyltransferase activity"/>
    <property type="evidence" value="ECO:0007669"/>
    <property type="project" value="InterPro"/>
</dbReference>
<dbReference type="Pfam" id="PF13414">
    <property type="entry name" value="TPR_11"/>
    <property type="match status" value="2"/>
</dbReference>
<dbReference type="InterPro" id="IPR011990">
    <property type="entry name" value="TPR-like_helical_dom_sf"/>
</dbReference>
<dbReference type="SUPFAM" id="SSF48452">
    <property type="entry name" value="TPR-like"/>
    <property type="match status" value="2"/>
</dbReference>
<feature type="repeat" description="TPR" evidence="3">
    <location>
        <begin position="284"/>
        <end position="317"/>
    </location>
</feature>
<reference evidence="4 5" key="1">
    <citation type="submission" date="2016-10" db="EMBL/GenBank/DDBJ databases">
        <authorList>
            <person name="de Groot N.N."/>
        </authorList>
    </citation>
    <scope>NUCLEOTIDE SEQUENCE [LARGE SCALE GENOMIC DNA]</scope>
    <source>
        <strain evidence="4 5">LMG 2247</strain>
    </source>
</reference>
<protein>
    <submittedName>
        <fullName evidence="4">Tetratricopeptide (TPR) repeat</fullName>
    </submittedName>
</protein>
<evidence type="ECO:0000256" key="1">
    <source>
        <dbReference type="ARBA" id="ARBA00022737"/>
    </source>
</evidence>
<dbReference type="Gene3D" id="3.40.50.2000">
    <property type="entry name" value="Glycogen Phosphorylase B"/>
    <property type="match status" value="1"/>
</dbReference>
<dbReference type="Pfam" id="PF14559">
    <property type="entry name" value="TPR_19"/>
    <property type="match status" value="1"/>
</dbReference>
<dbReference type="AlphaFoldDB" id="A0A1G8BJ64"/>
<dbReference type="GO" id="GO:0009279">
    <property type="term" value="C:cell outer membrane"/>
    <property type="evidence" value="ECO:0007669"/>
    <property type="project" value="TreeGrafter"/>
</dbReference>
<feature type="repeat" description="TPR" evidence="3">
    <location>
        <begin position="80"/>
        <end position="113"/>
    </location>
</feature>
<dbReference type="Pfam" id="PF01075">
    <property type="entry name" value="Glyco_transf_9"/>
    <property type="match status" value="1"/>
</dbReference>
<gene>
    <name evidence="4" type="ORF">SAMN05216466_10965</name>
</gene>
<proteinExistence type="predicted"/>
<dbReference type="RefSeq" id="WP_090686368.1">
    <property type="nucleotide sequence ID" value="NZ_CADERL010000004.1"/>
</dbReference>
<dbReference type="OrthoDB" id="9814129at2"/>
<feature type="repeat" description="TPR" evidence="3">
    <location>
        <begin position="250"/>
        <end position="283"/>
    </location>
</feature>
<evidence type="ECO:0000313" key="5">
    <source>
        <dbReference type="Proteomes" id="UP000199706"/>
    </source>
</evidence>
<name>A0A1G8BJ64_9BURK</name>
<dbReference type="PROSITE" id="PS50293">
    <property type="entry name" value="TPR_REGION"/>
    <property type="match status" value="1"/>
</dbReference>
<keyword evidence="1" id="KW-0677">Repeat</keyword>
<dbReference type="PANTHER" id="PTHR44858">
    <property type="entry name" value="TETRATRICOPEPTIDE REPEAT PROTEIN 6"/>
    <property type="match status" value="1"/>
</dbReference>
<dbReference type="PROSITE" id="PS50005">
    <property type="entry name" value="TPR"/>
    <property type="match status" value="5"/>
</dbReference>
<dbReference type="PANTHER" id="PTHR44858:SF1">
    <property type="entry name" value="UDP-N-ACETYLGLUCOSAMINE--PEPTIDE N-ACETYLGLUCOSAMINYLTRANSFERASE SPINDLY-RELATED"/>
    <property type="match status" value="1"/>
</dbReference>